<dbReference type="EMBL" id="LR130779">
    <property type="protein sequence ID" value="VDN61009.1"/>
    <property type="molecule type" value="Genomic_DNA"/>
</dbReference>
<sequence>MRRLLSSLPIVLLAACSTPGAFFGATEGEVFEPHVLSDENRALVYLYRPRNDWADQELEAPGLFRQPADRQPAEQRLPGIRIRGETTSWKCAGHWRAASGPCWPTARWISP</sequence>
<evidence type="ECO:0000313" key="2">
    <source>
        <dbReference type="EMBL" id="VDN61009.1"/>
    </source>
</evidence>
<dbReference type="PROSITE" id="PS51257">
    <property type="entry name" value="PROKAR_LIPOPROTEIN"/>
    <property type="match status" value="1"/>
</dbReference>
<reference evidence="2" key="1">
    <citation type="submission" date="2018-11" db="EMBL/GenBank/DDBJ databases">
        <authorList>
            <consortium name="Genoscope - CEA"/>
            <person name="William W."/>
        </authorList>
    </citation>
    <scope>NUCLEOTIDE SEQUENCE [LARGE SCALE GENOMIC DNA]</scope>
    <source>
        <strain evidence="2">T9AD</strain>
    </source>
</reference>
<dbReference type="AlphaFoldDB" id="A0A653AXC6"/>
<keyword evidence="1" id="KW-0732">Signal</keyword>
<gene>
    <name evidence="2" type="ORF">POT9AD_0013</name>
</gene>
<accession>A0A653AXC6</accession>
<feature type="chain" id="PRO_5024811995" description="Lipoprotein" evidence="1">
    <location>
        <begin position="22"/>
        <end position="111"/>
    </location>
</feature>
<evidence type="ECO:0008006" key="3">
    <source>
        <dbReference type="Google" id="ProtNLM"/>
    </source>
</evidence>
<feature type="signal peptide" evidence="1">
    <location>
        <begin position="1"/>
        <end position="21"/>
    </location>
</feature>
<name>A0A653AXC6_ECTOL</name>
<evidence type="ECO:0000256" key="1">
    <source>
        <dbReference type="SAM" id="SignalP"/>
    </source>
</evidence>
<organism evidence="2">
    <name type="scientific">Ectopseudomonas oleovorans</name>
    <name type="common">Pseudomonas oleovorans</name>
    <dbReference type="NCBI Taxonomy" id="301"/>
    <lineage>
        <taxon>Bacteria</taxon>
        <taxon>Pseudomonadati</taxon>
        <taxon>Pseudomonadota</taxon>
        <taxon>Gammaproteobacteria</taxon>
        <taxon>Pseudomonadales</taxon>
        <taxon>Pseudomonadaceae</taxon>
        <taxon>Ectopseudomonas</taxon>
    </lineage>
</organism>
<proteinExistence type="predicted"/>
<protein>
    <recommendedName>
        <fullName evidence="3">Lipoprotein</fullName>
    </recommendedName>
</protein>